<comment type="caution">
    <text evidence="4">The sequence shown here is derived from an EMBL/GenBank/DDBJ whole genome shotgun (WGS) entry which is preliminary data.</text>
</comment>
<dbReference type="PANTHER" id="PTHR47194:SF3">
    <property type="entry name" value="SORTING NEXIN 29"/>
    <property type="match status" value="1"/>
</dbReference>
<feature type="domain" description="RUN" evidence="3">
    <location>
        <begin position="1"/>
        <end position="98"/>
    </location>
</feature>
<reference evidence="4" key="1">
    <citation type="submission" date="2013-04" db="EMBL/GenBank/DDBJ databases">
        <authorList>
            <person name="Qu J."/>
            <person name="Murali S.C."/>
            <person name="Bandaranaike D."/>
            <person name="Bellair M."/>
            <person name="Blankenburg K."/>
            <person name="Chao H."/>
            <person name="Dinh H."/>
            <person name="Doddapaneni H."/>
            <person name="Downs B."/>
            <person name="Dugan-Rocha S."/>
            <person name="Elkadiri S."/>
            <person name="Gnanaolivu R.D."/>
            <person name="Hernandez B."/>
            <person name="Javaid M."/>
            <person name="Jayaseelan J.C."/>
            <person name="Lee S."/>
            <person name="Li M."/>
            <person name="Ming W."/>
            <person name="Munidasa M."/>
            <person name="Muniz J."/>
            <person name="Nguyen L."/>
            <person name="Ongeri F."/>
            <person name="Osuji N."/>
            <person name="Pu L.-L."/>
            <person name="Puazo M."/>
            <person name="Qu C."/>
            <person name="Quiroz J."/>
            <person name="Raj R."/>
            <person name="Weissenberger G."/>
            <person name="Xin Y."/>
            <person name="Zou X."/>
            <person name="Han Y."/>
            <person name="Richards S."/>
            <person name="Worley K."/>
            <person name="Muzny D."/>
            <person name="Gibbs R."/>
        </authorList>
    </citation>
    <scope>NUCLEOTIDE SEQUENCE</scope>
    <source>
        <strain evidence="4">Sampled in the wild</strain>
    </source>
</reference>
<name>A0A8K0NYP5_LADFU</name>
<proteinExistence type="predicted"/>
<dbReference type="InterPro" id="IPR037213">
    <property type="entry name" value="Run_dom_sf"/>
</dbReference>
<dbReference type="Gene3D" id="3.30.1520.10">
    <property type="entry name" value="Phox-like domain"/>
    <property type="match status" value="1"/>
</dbReference>
<reference evidence="4" key="2">
    <citation type="submission" date="2017-10" db="EMBL/GenBank/DDBJ databases">
        <title>Ladona fulva Genome sequencing and assembly.</title>
        <authorList>
            <person name="Murali S."/>
            <person name="Richards S."/>
            <person name="Bandaranaike D."/>
            <person name="Bellair M."/>
            <person name="Blankenburg K."/>
            <person name="Chao H."/>
            <person name="Dinh H."/>
            <person name="Doddapaneni H."/>
            <person name="Dugan-Rocha S."/>
            <person name="Elkadiri S."/>
            <person name="Gnanaolivu R."/>
            <person name="Hernandez B."/>
            <person name="Skinner E."/>
            <person name="Javaid M."/>
            <person name="Lee S."/>
            <person name="Li M."/>
            <person name="Ming W."/>
            <person name="Munidasa M."/>
            <person name="Muniz J."/>
            <person name="Nguyen L."/>
            <person name="Hughes D."/>
            <person name="Osuji N."/>
            <person name="Pu L.-L."/>
            <person name="Puazo M."/>
            <person name="Qu C."/>
            <person name="Quiroz J."/>
            <person name="Raj R."/>
            <person name="Weissenberger G."/>
            <person name="Xin Y."/>
            <person name="Zou X."/>
            <person name="Han Y."/>
            <person name="Worley K."/>
            <person name="Muzny D."/>
            <person name="Gibbs R."/>
        </authorList>
    </citation>
    <scope>NUCLEOTIDE SEQUENCE</scope>
    <source>
        <strain evidence="4">Sampled in the wild</strain>
    </source>
</reference>
<dbReference type="SUPFAM" id="SSF64268">
    <property type="entry name" value="PX domain"/>
    <property type="match status" value="1"/>
</dbReference>
<sequence length="570" mass="63095">FWPYVREQLTNHERERFALCLRHVGTDVGRGRAWLRSSLNERSLERISHSLIWPAPPSLSDQFYHSWAFMRDEERAGVLPTAAAGLASIVFAISIDNNDLDRLPRIESGALSPLSGSPRLSEPVIPAPSGKRHAEKRRRKPPLHVISFEDDSPPATEGSGGGGMSSSSPSSSSSSGGTGHPSAEDWVVGGVGSNPQRVPRLSVHNDSTNSLPLGSPADDAPILTHSEDTELAAVALLATLNLTQSGTCEQPPPDSTVEAEEGIEASEMREGIVDGEIEVVLEEEVEDVMVTTNSIASLTRENELLKQQLRKYVSAVQMLRRSNEEAQGIDSENDAFHEAREYEQKLVQVAEMHGELMEFNDRLQRTLRMRENQLAKLLAHRRLHGCGDSDGEESILEGELAPVGVWIPSAFLIGGGADLHHVYQVYIRVGSDEWNIYRRYSQFHTLHRTLRRQLRDKNPSSQDDTGSGSKCEGEGSWPRFPPKKIVGNRDATFVEERRRALQAYLQRLIVYAMNHEPALKRPRGGGLPCKEDLVRAFPFFGEYFEISGVNHGSQFPSSSADPSCPRYTGL</sequence>
<evidence type="ECO:0008006" key="6">
    <source>
        <dbReference type="Google" id="ProtNLM"/>
    </source>
</evidence>
<dbReference type="InterPro" id="IPR036871">
    <property type="entry name" value="PX_dom_sf"/>
</dbReference>
<protein>
    <recommendedName>
        <fullName evidence="6">Sorting nexin-29</fullName>
    </recommendedName>
</protein>
<dbReference type="AlphaFoldDB" id="A0A8K0NYP5"/>
<keyword evidence="5" id="KW-1185">Reference proteome</keyword>
<feature type="compositionally biased region" description="Polar residues" evidence="1">
    <location>
        <begin position="459"/>
        <end position="468"/>
    </location>
</feature>
<dbReference type="EMBL" id="KZ308208">
    <property type="protein sequence ID" value="KAG8224704.1"/>
    <property type="molecule type" value="Genomic_DNA"/>
</dbReference>
<evidence type="ECO:0000259" key="3">
    <source>
        <dbReference type="PROSITE" id="PS50826"/>
    </source>
</evidence>
<feature type="non-terminal residue" evidence="4">
    <location>
        <position position="570"/>
    </location>
</feature>
<dbReference type="GO" id="GO:0035091">
    <property type="term" value="F:phosphatidylinositol binding"/>
    <property type="evidence" value="ECO:0007669"/>
    <property type="project" value="InterPro"/>
</dbReference>
<dbReference type="Pfam" id="PF00787">
    <property type="entry name" value="PX"/>
    <property type="match status" value="1"/>
</dbReference>
<evidence type="ECO:0000313" key="4">
    <source>
        <dbReference type="EMBL" id="KAG8224704.1"/>
    </source>
</evidence>
<accession>A0A8K0NYP5</accession>
<dbReference type="PROSITE" id="PS50826">
    <property type="entry name" value="RUN"/>
    <property type="match status" value="1"/>
</dbReference>
<feature type="compositionally biased region" description="Low complexity" evidence="1">
    <location>
        <begin position="165"/>
        <end position="175"/>
    </location>
</feature>
<dbReference type="SMART" id="SM00312">
    <property type="entry name" value="PX"/>
    <property type="match status" value="1"/>
</dbReference>
<evidence type="ECO:0000256" key="1">
    <source>
        <dbReference type="SAM" id="MobiDB-lite"/>
    </source>
</evidence>
<dbReference type="Pfam" id="PF02759">
    <property type="entry name" value="RUN"/>
    <property type="match status" value="1"/>
</dbReference>
<feature type="region of interest" description="Disordered" evidence="1">
    <location>
        <begin position="451"/>
        <end position="483"/>
    </location>
</feature>
<dbReference type="InterPro" id="IPR001683">
    <property type="entry name" value="PX_dom"/>
</dbReference>
<organism evidence="4 5">
    <name type="scientific">Ladona fulva</name>
    <name type="common">Scarce chaser dragonfly</name>
    <name type="synonym">Libellula fulva</name>
    <dbReference type="NCBI Taxonomy" id="123851"/>
    <lineage>
        <taxon>Eukaryota</taxon>
        <taxon>Metazoa</taxon>
        <taxon>Ecdysozoa</taxon>
        <taxon>Arthropoda</taxon>
        <taxon>Hexapoda</taxon>
        <taxon>Insecta</taxon>
        <taxon>Pterygota</taxon>
        <taxon>Palaeoptera</taxon>
        <taxon>Odonata</taxon>
        <taxon>Epiprocta</taxon>
        <taxon>Anisoptera</taxon>
        <taxon>Libelluloidea</taxon>
        <taxon>Libellulidae</taxon>
        <taxon>Ladona</taxon>
    </lineage>
</organism>
<feature type="region of interest" description="Disordered" evidence="1">
    <location>
        <begin position="109"/>
        <end position="219"/>
    </location>
</feature>
<dbReference type="PANTHER" id="PTHR47194">
    <property type="entry name" value="SORTING NEXIN-29-RELATED"/>
    <property type="match status" value="1"/>
</dbReference>
<dbReference type="OrthoDB" id="93876at2759"/>
<dbReference type="Gene3D" id="1.20.58.900">
    <property type="match status" value="1"/>
</dbReference>
<dbReference type="InterPro" id="IPR004012">
    <property type="entry name" value="Run_dom"/>
</dbReference>
<evidence type="ECO:0000259" key="2">
    <source>
        <dbReference type="PROSITE" id="PS50195"/>
    </source>
</evidence>
<gene>
    <name evidence="4" type="ORF">J437_LFUL006091</name>
</gene>
<dbReference type="PROSITE" id="PS50195">
    <property type="entry name" value="PX"/>
    <property type="match status" value="1"/>
</dbReference>
<dbReference type="SMART" id="SM00593">
    <property type="entry name" value="RUN"/>
    <property type="match status" value="1"/>
</dbReference>
<evidence type="ECO:0000313" key="5">
    <source>
        <dbReference type="Proteomes" id="UP000792457"/>
    </source>
</evidence>
<feature type="compositionally biased region" description="Basic residues" evidence="1">
    <location>
        <begin position="130"/>
        <end position="142"/>
    </location>
</feature>
<feature type="domain" description="PX" evidence="2">
    <location>
        <begin position="401"/>
        <end position="544"/>
    </location>
</feature>
<dbReference type="Proteomes" id="UP000792457">
    <property type="component" value="Unassembled WGS sequence"/>
</dbReference>
<dbReference type="SUPFAM" id="SSF140741">
    <property type="entry name" value="RUN domain-like"/>
    <property type="match status" value="1"/>
</dbReference>